<reference evidence="1 2" key="1">
    <citation type="journal article" date="2013" name="Genome Announc.">
        <title>Draft Genome Sequence of the Cellulolytic Bacterium Clostridium papyrosolvens C7 (ATCC 700395).</title>
        <authorList>
            <person name="Zepeda V."/>
            <person name="Dassa B."/>
            <person name="Borovok I."/>
            <person name="Lamed R."/>
            <person name="Bayer E.A."/>
            <person name="Cate J.H."/>
        </authorList>
    </citation>
    <scope>NUCLEOTIDE SEQUENCE [LARGE SCALE GENOMIC DNA]</scope>
    <source>
        <strain evidence="1 2">C7</strain>
    </source>
</reference>
<gene>
    <name evidence="1" type="ORF">L323_18270</name>
</gene>
<dbReference type="AlphaFoldDB" id="U4QX00"/>
<comment type="caution">
    <text evidence="1">The sequence shown here is derived from an EMBL/GenBank/DDBJ whole genome shotgun (WGS) entry which is preliminary data.</text>
</comment>
<dbReference type="RefSeq" id="WP_020817026.1">
    <property type="nucleotide sequence ID" value="NZ_ATAY01000094.1"/>
</dbReference>
<proteinExistence type="predicted"/>
<organism evidence="1 2">
    <name type="scientific">Ruminiclostridium papyrosolvens C7</name>
    <dbReference type="NCBI Taxonomy" id="1330534"/>
    <lineage>
        <taxon>Bacteria</taxon>
        <taxon>Bacillati</taxon>
        <taxon>Bacillota</taxon>
        <taxon>Clostridia</taxon>
        <taxon>Eubacteriales</taxon>
        <taxon>Oscillospiraceae</taxon>
        <taxon>Ruminiclostridium</taxon>
    </lineage>
</organism>
<accession>U4QX00</accession>
<dbReference type="EMBL" id="ATAY01000094">
    <property type="protein sequence ID" value="EPR08086.1"/>
    <property type="molecule type" value="Genomic_DNA"/>
</dbReference>
<evidence type="ECO:0000313" key="2">
    <source>
        <dbReference type="Proteomes" id="UP000016860"/>
    </source>
</evidence>
<dbReference type="Proteomes" id="UP000016860">
    <property type="component" value="Unassembled WGS sequence"/>
</dbReference>
<protein>
    <submittedName>
        <fullName evidence="1">Uncharacterized protein</fullName>
    </submittedName>
</protein>
<name>U4QX00_9FIRM</name>
<sequence>MKNYDLKFRKSFVALKLIFGGNEQALILVDLLETYAYRCSEEYVNSHGDVGITEDGFFAKSRALITEDTGVLTASVKTAVDALVEQGFIIATSDRYLQKYKKSVIHYQLRLNTDIYLQKANEYLNKSHRPDDREAVKNILVPFMNKLTFYDNIIEALGLGTESQRKFREQKKSC</sequence>
<dbReference type="PATRIC" id="fig|1330534.3.peg.3626"/>
<evidence type="ECO:0000313" key="1">
    <source>
        <dbReference type="EMBL" id="EPR08086.1"/>
    </source>
</evidence>